<accession>A0A167N0S1</accession>
<feature type="compositionally biased region" description="Low complexity" evidence="1">
    <location>
        <begin position="133"/>
        <end position="143"/>
    </location>
</feature>
<dbReference type="EMBL" id="AUXX01000015">
    <property type="protein sequence ID" value="KZN67277.1"/>
    <property type="molecule type" value="Genomic_DNA"/>
</dbReference>
<evidence type="ECO:0000256" key="1">
    <source>
        <dbReference type="SAM" id="MobiDB-lite"/>
    </source>
</evidence>
<dbReference type="Proteomes" id="UP000076661">
    <property type="component" value="Unassembled WGS sequence"/>
</dbReference>
<dbReference type="PATRIC" id="fig|1365257.3.peg.2253"/>
<dbReference type="InterPro" id="IPR024510">
    <property type="entry name" value="DUF2589"/>
</dbReference>
<dbReference type="Pfam" id="PF11655">
    <property type="entry name" value="DUF2589"/>
    <property type="match status" value="1"/>
</dbReference>
<protein>
    <recommendedName>
        <fullName evidence="4">DUF2589 domain-containing protein</fullName>
    </recommendedName>
</protein>
<dbReference type="AlphaFoldDB" id="A0A167N0S1"/>
<feature type="compositionally biased region" description="Polar residues" evidence="1">
    <location>
        <begin position="184"/>
        <end position="193"/>
    </location>
</feature>
<gene>
    <name evidence="2" type="ORF">N478_17800</name>
</gene>
<proteinExistence type="predicted"/>
<sequence>MNNNIASQFSGLPMKALIGAPLKAATDANAMIANAQTQFLLTTCFEKNPDDENQLIPTMVNFTLSRSVIDRDGVIGTSPVKMDISIPLMTLIPINSLAIEKLKVSFNMEVKSSREIKKKDALEQQESSSTSTRRMQGRVQGRPQGRRQRRAQPQKQSNAQNTKPNQSHEFETELHGSLAKSHQGEQQQASSAHASYEVTLEAGQLPLPNGITTILEIFSKNMMPLPSKK</sequence>
<feature type="region of interest" description="Disordered" evidence="1">
    <location>
        <begin position="114"/>
        <end position="195"/>
    </location>
</feature>
<evidence type="ECO:0008006" key="4">
    <source>
        <dbReference type="Google" id="ProtNLM"/>
    </source>
</evidence>
<organism evidence="2 3">
    <name type="scientific">Pseudoalteromonas luteoviolacea S4060-1</name>
    <dbReference type="NCBI Taxonomy" id="1365257"/>
    <lineage>
        <taxon>Bacteria</taxon>
        <taxon>Pseudomonadati</taxon>
        <taxon>Pseudomonadota</taxon>
        <taxon>Gammaproteobacteria</taxon>
        <taxon>Alteromonadales</taxon>
        <taxon>Pseudoalteromonadaceae</taxon>
        <taxon>Pseudoalteromonas</taxon>
    </lineage>
</organism>
<name>A0A167N0S1_9GAMM</name>
<comment type="caution">
    <text evidence="2">The sequence shown here is derived from an EMBL/GenBank/DDBJ whole genome shotgun (WGS) entry which is preliminary data.</text>
</comment>
<dbReference type="RefSeq" id="WP_063381076.1">
    <property type="nucleotide sequence ID" value="NZ_AUXX01000015.1"/>
</dbReference>
<evidence type="ECO:0000313" key="3">
    <source>
        <dbReference type="Proteomes" id="UP000076661"/>
    </source>
</evidence>
<evidence type="ECO:0000313" key="2">
    <source>
        <dbReference type="EMBL" id="KZN67277.1"/>
    </source>
</evidence>
<reference evidence="2 3" key="1">
    <citation type="submission" date="2013-07" db="EMBL/GenBank/DDBJ databases">
        <title>Comparative Genomic and Metabolomic Analysis of Twelve Strains of Pseudoalteromonas luteoviolacea.</title>
        <authorList>
            <person name="Vynne N.G."/>
            <person name="Mansson M."/>
            <person name="Gram L."/>
        </authorList>
    </citation>
    <scope>NUCLEOTIDE SEQUENCE [LARGE SCALE GENOMIC DNA]</scope>
    <source>
        <strain evidence="2 3">S4060-1</strain>
    </source>
</reference>